<keyword evidence="2" id="KW-1133">Transmembrane helix</keyword>
<dbReference type="PANTHER" id="PTHR33115">
    <property type="entry name" value="ARM REPEAT SUPERFAMILY PROTEIN"/>
    <property type="match status" value="1"/>
</dbReference>
<dbReference type="AlphaFoldDB" id="Q2QNX5"/>
<dbReference type="Gene3D" id="1.25.10.10">
    <property type="entry name" value="Leucine-rich Repeat Variant"/>
    <property type="match status" value="1"/>
</dbReference>
<dbReference type="InterPro" id="IPR011989">
    <property type="entry name" value="ARM-like"/>
</dbReference>
<accession>Q2QNX5</accession>
<keyword evidence="2" id="KW-0472">Membrane</keyword>
<protein>
    <submittedName>
        <fullName evidence="3">Uncharacterized protein</fullName>
    </submittedName>
</protein>
<gene>
    <name evidence="3" type="ordered locus">LOC_Os12g36420</name>
</gene>
<dbReference type="InterPro" id="IPR016024">
    <property type="entry name" value="ARM-type_fold"/>
</dbReference>
<feature type="transmembrane region" description="Helical" evidence="2">
    <location>
        <begin position="84"/>
        <end position="102"/>
    </location>
</feature>
<dbReference type="PANTHER" id="PTHR33115:SF22">
    <property type="entry name" value="OS12G0449900 PROTEIN"/>
    <property type="match status" value="1"/>
</dbReference>
<feature type="transmembrane region" description="Helical" evidence="2">
    <location>
        <begin position="58"/>
        <end position="78"/>
    </location>
</feature>
<feature type="region of interest" description="Disordered" evidence="1">
    <location>
        <begin position="111"/>
        <end position="132"/>
    </location>
</feature>
<evidence type="ECO:0000313" key="3">
    <source>
        <dbReference type="EMBL" id="ABA98901.1"/>
    </source>
</evidence>
<organism evidence="3">
    <name type="scientific">Oryza sativa subsp. japonica</name>
    <name type="common">Rice</name>
    <dbReference type="NCBI Taxonomy" id="39947"/>
    <lineage>
        <taxon>Eukaryota</taxon>
        <taxon>Viridiplantae</taxon>
        <taxon>Streptophyta</taxon>
        <taxon>Embryophyta</taxon>
        <taxon>Tracheophyta</taxon>
        <taxon>Spermatophyta</taxon>
        <taxon>Magnoliopsida</taxon>
        <taxon>Liliopsida</taxon>
        <taxon>Poales</taxon>
        <taxon>Poaceae</taxon>
        <taxon>BOP clade</taxon>
        <taxon>Oryzoideae</taxon>
        <taxon>Oryzeae</taxon>
        <taxon>Oryzinae</taxon>
        <taxon>Oryza</taxon>
        <taxon>Oryza sativa</taxon>
    </lineage>
</organism>
<feature type="transmembrane region" description="Helical" evidence="2">
    <location>
        <begin position="20"/>
        <end position="46"/>
    </location>
</feature>
<reference evidence="3" key="3">
    <citation type="submission" date="2006-01" db="EMBL/GenBank/DDBJ databases">
        <authorList>
            <person name="Buell R."/>
        </authorList>
    </citation>
    <scope>NUCLEOTIDE SEQUENCE</scope>
</reference>
<dbReference type="EMBL" id="DP000011">
    <property type="protein sequence ID" value="ABA98901.1"/>
    <property type="molecule type" value="Genomic_DNA"/>
</dbReference>
<evidence type="ECO:0000256" key="1">
    <source>
        <dbReference type="SAM" id="MobiDB-lite"/>
    </source>
</evidence>
<dbReference type="SUPFAM" id="SSF48371">
    <property type="entry name" value="ARM repeat"/>
    <property type="match status" value="1"/>
</dbReference>
<feature type="compositionally biased region" description="Basic and acidic residues" evidence="1">
    <location>
        <begin position="111"/>
        <end position="130"/>
    </location>
</feature>
<reference evidence="3" key="1">
    <citation type="journal article" date="2005" name="BMC Biol.">
        <title>The sequence of rice chromosomes 11 and 12, rich in disease resistance genes and recent gene duplications.</title>
        <authorList>
            <consortium name="The rice chromosomes 11 and 12 sequencing consortia"/>
        </authorList>
    </citation>
    <scope>NUCLEOTIDE SEQUENCE [LARGE SCALE GENOMIC DNA]</scope>
</reference>
<reference evidence="3" key="2">
    <citation type="submission" date="2005-04" db="EMBL/GenBank/DDBJ databases">
        <authorList>
            <person name="Buell C.R."/>
            <person name="Wing R.A."/>
            <person name="McCombie W.A."/>
            <person name="Ouyang S."/>
        </authorList>
    </citation>
    <scope>NUCLEOTIDE SEQUENCE</scope>
</reference>
<name>Q2QNX5_ORYSJ</name>
<keyword evidence="2" id="KW-0812">Transmembrane</keyword>
<feature type="transmembrane region" description="Helical" evidence="2">
    <location>
        <begin position="199"/>
        <end position="219"/>
    </location>
</feature>
<proteinExistence type="predicted"/>
<evidence type="ECO:0000256" key="2">
    <source>
        <dbReference type="SAM" id="Phobius"/>
    </source>
</evidence>
<feature type="transmembrane region" description="Helical" evidence="2">
    <location>
        <begin position="164"/>
        <end position="187"/>
    </location>
</feature>
<sequence>MGRFIHYSKWQEVKTVNNYALFIGYMSMAVRVMGYLVVLWTTVILLGGFVSALEKKDFWCFTIITLVQTIGVSTVFPRENLKKIVLSYILGFVSTTYTFYVPKNSKDDKNIRAENMKDEDGDGGRRTSKEKPKHWPRWLRRLAAFVAYLVQQLVFAVVAGPLALAVAVLYACGLVITTGLAAWRLLHRDYGDGSNNLRPALDVLYTMVLLQGVLSYYRFSSDFWQSRLTNNVAKAYNFHHWRHFYAFVSLRRYIHETRIGCEKDPSFAKRRNLVKYAVDTMIESEFPNCWSFVCGASILGALLENPKLEEQHSLIKEHLAWSPSGAGDLLQKLVQSLDPARGYHYITSISAARILAHLAGDLRREQLNFPQGIHSIASLVEPPGDEKGDEYNALEHFQELMVEGLRLLAKLVSDEEWCRVIAEKEGLLAKIMVPLRSDMHHTKYHSVCSDSERPICREMIGASIQVMRQSGNTDAMTSLESIVHCDRCDDCLLMEGALEIYSRLRRGDDAPSTIATMREHFIKRLVLIFTQHTTAEDDRVDLLAGEMLAKLCSHGKENTTKILRAKQDVIGDLTGMLEDKITKCGIIAAQILEHLCIHHSDDDECAQNLKERIKFGMLKVLAKPRDEYVNRETLTAVLSLSVTISRNLMNARDLPPLFDAITSEAGGFSILGKVQLQKMIERSSCLNTANELKTVKLVADLLILTVKHGSRDAIRDAKELIESLSEVAKEISDTENFMVIAGGSDPKTLDSFVKEAEDQLLRRVGREDTPEMAVVIQHPSSVNGAQAE</sequence>